<accession>A0ABQ4ER42</accession>
<feature type="transmembrane region" description="Helical" evidence="1">
    <location>
        <begin position="154"/>
        <end position="187"/>
    </location>
</feature>
<gene>
    <name evidence="2" type="ORF">Pma05_36570</name>
</gene>
<evidence type="ECO:0000313" key="3">
    <source>
        <dbReference type="Proteomes" id="UP000621500"/>
    </source>
</evidence>
<evidence type="ECO:0000256" key="1">
    <source>
        <dbReference type="SAM" id="Phobius"/>
    </source>
</evidence>
<keyword evidence="1" id="KW-1133">Transmembrane helix</keyword>
<proteinExistence type="predicted"/>
<name>A0ABQ4ER42_9ACTN</name>
<dbReference type="EMBL" id="BONX01000023">
    <property type="protein sequence ID" value="GIG97084.1"/>
    <property type="molecule type" value="Genomic_DNA"/>
</dbReference>
<protein>
    <recommendedName>
        <fullName evidence="4">ABC transporter permease</fullName>
    </recommendedName>
</protein>
<evidence type="ECO:0008006" key="4">
    <source>
        <dbReference type="Google" id="ProtNLM"/>
    </source>
</evidence>
<feature type="transmembrane region" description="Helical" evidence="1">
    <location>
        <begin position="303"/>
        <end position="327"/>
    </location>
</feature>
<comment type="caution">
    <text evidence="2">The sequence shown here is derived from an EMBL/GenBank/DDBJ whole genome shotgun (WGS) entry which is preliminary data.</text>
</comment>
<organism evidence="2 3">
    <name type="scientific">Plantactinospora mayteni</name>
    <dbReference type="NCBI Taxonomy" id="566021"/>
    <lineage>
        <taxon>Bacteria</taxon>
        <taxon>Bacillati</taxon>
        <taxon>Actinomycetota</taxon>
        <taxon>Actinomycetes</taxon>
        <taxon>Micromonosporales</taxon>
        <taxon>Micromonosporaceae</taxon>
        <taxon>Plantactinospora</taxon>
    </lineage>
</organism>
<feature type="transmembrane region" description="Helical" evidence="1">
    <location>
        <begin position="113"/>
        <end position="134"/>
    </location>
</feature>
<dbReference type="Pfam" id="PF12679">
    <property type="entry name" value="ABC2_membrane_2"/>
    <property type="match status" value="1"/>
</dbReference>
<feature type="transmembrane region" description="Helical" evidence="1">
    <location>
        <begin position="234"/>
        <end position="253"/>
    </location>
</feature>
<keyword evidence="3" id="KW-1185">Reference proteome</keyword>
<dbReference type="RefSeq" id="WP_203858570.1">
    <property type="nucleotide sequence ID" value="NZ_BAAAZQ010000001.1"/>
</dbReference>
<reference evidence="2 3" key="1">
    <citation type="submission" date="2021-01" db="EMBL/GenBank/DDBJ databases">
        <title>Whole genome shotgun sequence of Plantactinospora mayteni NBRC 109088.</title>
        <authorList>
            <person name="Komaki H."/>
            <person name="Tamura T."/>
        </authorList>
    </citation>
    <scope>NUCLEOTIDE SEQUENCE [LARGE SCALE GENOMIC DNA]</scope>
    <source>
        <strain evidence="2 3">NBRC 109088</strain>
    </source>
</reference>
<dbReference type="Proteomes" id="UP000621500">
    <property type="component" value="Unassembled WGS sequence"/>
</dbReference>
<feature type="transmembrane region" description="Helical" evidence="1">
    <location>
        <begin position="208"/>
        <end position="228"/>
    </location>
</feature>
<evidence type="ECO:0000313" key="2">
    <source>
        <dbReference type="EMBL" id="GIG97084.1"/>
    </source>
</evidence>
<sequence>MNLVRAEIGRLTARRFVQLMLVLLVTAFGITVATTLAGSHQPTDFEIRVAEARAEHQRADAMRWYADCLGTDRTGTPTPDGRYQGDCADLDPNRIDGSDFLTGVFVFDRQIPALTYFLIAFLCLFGFLVGASYIGADLTSGGMTNLLLWRPQRMVVLGTKLGTLLVGVLGLSVVASAGYLGAFRLIAEVRGLPGSPDSEFWTDLAGTVSRGLLLVLMVTALGFATATLGRHTSAALGVAAAYGVVWEVGGRIVMGIVDVARPDQLMLSSYVVAWVGGEIRLWALAGDCAPAAGSGYCDLSYSILWPAGLVVLLGLTLLALGGAFAAFHRRDLA</sequence>
<feature type="transmembrane region" description="Helical" evidence="1">
    <location>
        <begin position="16"/>
        <end position="38"/>
    </location>
</feature>
<keyword evidence="1" id="KW-0812">Transmembrane</keyword>
<keyword evidence="1" id="KW-0472">Membrane</keyword>